<dbReference type="PRINTS" id="PR00320">
    <property type="entry name" value="GPROTEINBRPT"/>
</dbReference>
<comment type="similarity">
    <text evidence="4">Belongs to the WD repeat MDV1/CAF4 family.</text>
</comment>
<feature type="repeat" description="WD" evidence="7">
    <location>
        <begin position="627"/>
        <end position="668"/>
    </location>
</feature>
<gene>
    <name evidence="10" type="ORF">CDV56_102161</name>
</gene>
<dbReference type="InterPro" id="IPR019775">
    <property type="entry name" value="WD40_repeat_CS"/>
</dbReference>
<protein>
    <recommendedName>
        <fullName evidence="5">Mitochondrial division protein 1</fullName>
    </recommendedName>
</protein>
<keyword evidence="2 7" id="KW-0853">WD repeat</keyword>
<name>A0A397HD39_ASPTH</name>
<feature type="repeat" description="WD" evidence="7">
    <location>
        <begin position="1046"/>
        <end position="1087"/>
    </location>
</feature>
<dbReference type="VEuPathDB" id="FungiDB:CDV56_102161"/>
<keyword evidence="3" id="KW-0677">Repeat</keyword>
<dbReference type="SMART" id="SM00320">
    <property type="entry name" value="WD40"/>
    <property type="match status" value="13"/>
</dbReference>
<dbReference type="InterPro" id="IPR011047">
    <property type="entry name" value="Quinoprotein_ADH-like_sf"/>
</dbReference>
<dbReference type="PROSITE" id="PS50837">
    <property type="entry name" value="NACHT"/>
    <property type="match status" value="1"/>
</dbReference>
<keyword evidence="11" id="KW-1185">Reference proteome</keyword>
<feature type="repeat" description="WD" evidence="7">
    <location>
        <begin position="962"/>
        <end position="1003"/>
    </location>
</feature>
<dbReference type="CDD" id="cd00200">
    <property type="entry name" value="WD40"/>
    <property type="match status" value="2"/>
</dbReference>
<accession>A0A397HD39</accession>
<feature type="repeat" description="WD" evidence="7">
    <location>
        <begin position="834"/>
        <end position="875"/>
    </location>
</feature>
<comment type="caution">
    <text evidence="10">The sequence shown here is derived from an EMBL/GenBank/DDBJ whole genome shotgun (WGS) entry which is preliminary data.</text>
</comment>
<dbReference type="InterPro" id="IPR001680">
    <property type="entry name" value="WD40_rpt"/>
</dbReference>
<evidence type="ECO:0000313" key="11">
    <source>
        <dbReference type="Proteomes" id="UP000215305"/>
    </source>
</evidence>
<evidence type="ECO:0000259" key="9">
    <source>
        <dbReference type="PROSITE" id="PS50837"/>
    </source>
</evidence>
<dbReference type="EMBL" id="NKHU02000062">
    <property type="protein sequence ID" value="RHZ59243.1"/>
    <property type="molecule type" value="Genomic_DNA"/>
</dbReference>
<feature type="repeat" description="WD" evidence="7">
    <location>
        <begin position="1129"/>
        <end position="1170"/>
    </location>
</feature>
<dbReference type="PANTHER" id="PTHR22847">
    <property type="entry name" value="WD40 REPEAT PROTEIN"/>
    <property type="match status" value="1"/>
</dbReference>
<dbReference type="PROSITE" id="PS50294">
    <property type="entry name" value="WD_REPEATS_REGION"/>
    <property type="match status" value="8"/>
</dbReference>
<dbReference type="PROSITE" id="PS50082">
    <property type="entry name" value="WD_REPEATS_2"/>
    <property type="match status" value="9"/>
</dbReference>
<dbReference type="OrthoDB" id="674604at2759"/>
<feature type="repeat" description="WD" evidence="7">
    <location>
        <begin position="1088"/>
        <end position="1122"/>
    </location>
</feature>
<dbReference type="InterPro" id="IPR027417">
    <property type="entry name" value="P-loop_NTPase"/>
</dbReference>
<dbReference type="InterPro" id="IPR020472">
    <property type="entry name" value="WD40_PAC1"/>
</dbReference>
<dbReference type="PROSITE" id="PS00678">
    <property type="entry name" value="WD_REPEATS_1"/>
    <property type="match status" value="6"/>
</dbReference>
<evidence type="ECO:0000256" key="2">
    <source>
        <dbReference type="ARBA" id="ARBA00022574"/>
    </source>
</evidence>
<dbReference type="Pfam" id="PF00400">
    <property type="entry name" value="WD40"/>
    <property type="match status" value="9"/>
</dbReference>
<organism evidence="10 11">
    <name type="scientific">Aspergillus thermomutatus</name>
    <name type="common">Neosartorya pseudofischeri</name>
    <dbReference type="NCBI Taxonomy" id="41047"/>
    <lineage>
        <taxon>Eukaryota</taxon>
        <taxon>Fungi</taxon>
        <taxon>Dikarya</taxon>
        <taxon>Ascomycota</taxon>
        <taxon>Pezizomycotina</taxon>
        <taxon>Eurotiomycetes</taxon>
        <taxon>Eurotiomycetidae</taxon>
        <taxon>Eurotiales</taxon>
        <taxon>Aspergillaceae</taxon>
        <taxon>Aspergillus</taxon>
        <taxon>Aspergillus subgen. Fumigati</taxon>
    </lineage>
</organism>
<comment type="subcellular location">
    <subcellularLocation>
        <location evidence="1">Mitochondrion outer membrane</location>
        <topology evidence="1">Peripheral membrane protein</topology>
        <orientation evidence="1">Cytoplasmic side</orientation>
    </subcellularLocation>
</comment>
<dbReference type="Proteomes" id="UP000215305">
    <property type="component" value="Unassembled WGS sequence"/>
</dbReference>
<comment type="function">
    <text evidence="6">Involved in mitochondrial fission. Acts as an adapter protein required to form mitochondrial fission complexes. Formation of these complexes is required to promote constriction and fission of the mitochondrial compartment at a late step in mitochondrial division.</text>
</comment>
<evidence type="ECO:0000256" key="1">
    <source>
        <dbReference type="ARBA" id="ARBA00004570"/>
    </source>
</evidence>
<dbReference type="InterPro" id="IPR036322">
    <property type="entry name" value="WD40_repeat_dom_sf"/>
</dbReference>
<dbReference type="STRING" id="41047.A0A397HD39"/>
<dbReference type="PANTHER" id="PTHR22847:SF637">
    <property type="entry name" value="WD REPEAT DOMAIN 5B"/>
    <property type="match status" value="1"/>
</dbReference>
<evidence type="ECO:0000256" key="8">
    <source>
        <dbReference type="SAM" id="MobiDB-lite"/>
    </source>
</evidence>
<dbReference type="Gene3D" id="3.40.50.300">
    <property type="entry name" value="P-loop containing nucleotide triphosphate hydrolases"/>
    <property type="match status" value="1"/>
</dbReference>
<evidence type="ECO:0000256" key="5">
    <source>
        <dbReference type="ARBA" id="ARBA00039789"/>
    </source>
</evidence>
<evidence type="ECO:0000313" key="10">
    <source>
        <dbReference type="EMBL" id="RHZ59243.1"/>
    </source>
</evidence>
<feature type="domain" description="NACHT" evidence="9">
    <location>
        <begin position="53"/>
        <end position="197"/>
    </location>
</feature>
<feature type="region of interest" description="Disordered" evidence="8">
    <location>
        <begin position="290"/>
        <end position="309"/>
    </location>
</feature>
<dbReference type="InterPro" id="IPR007111">
    <property type="entry name" value="NACHT_NTPase"/>
</dbReference>
<dbReference type="InterPro" id="IPR056884">
    <property type="entry name" value="NPHP3-like_N"/>
</dbReference>
<evidence type="ECO:0000256" key="4">
    <source>
        <dbReference type="ARBA" id="ARBA00038415"/>
    </source>
</evidence>
<dbReference type="AlphaFoldDB" id="A0A397HD39"/>
<dbReference type="GO" id="GO:0005634">
    <property type="term" value="C:nucleus"/>
    <property type="evidence" value="ECO:0007669"/>
    <property type="project" value="TreeGrafter"/>
</dbReference>
<proteinExistence type="inferred from homology"/>
<reference evidence="10" key="1">
    <citation type="submission" date="2018-08" db="EMBL/GenBank/DDBJ databases">
        <title>Draft genome sequence of azole-resistant Aspergillus thermomutatus (Neosartorya pseudofischeri) strain HMR AF 39, isolated from a human nasal aspirate.</title>
        <authorList>
            <person name="Parent-Michaud M."/>
            <person name="Dufresne P.J."/>
            <person name="Fournier E."/>
            <person name="Martineau C."/>
            <person name="Moreira S."/>
            <person name="Perkins V."/>
            <person name="De Repentigny L."/>
            <person name="Dufresne S.F."/>
        </authorList>
    </citation>
    <scope>NUCLEOTIDE SEQUENCE [LARGE SCALE GENOMIC DNA]</scope>
    <source>
        <strain evidence="10">HMR AF 39</strain>
    </source>
</reference>
<dbReference type="SUPFAM" id="SSF50978">
    <property type="entry name" value="WD40 repeat-like"/>
    <property type="match status" value="1"/>
</dbReference>
<feature type="repeat" description="WD" evidence="7">
    <location>
        <begin position="876"/>
        <end position="917"/>
    </location>
</feature>
<feature type="repeat" description="WD" evidence="7">
    <location>
        <begin position="759"/>
        <end position="791"/>
    </location>
</feature>
<dbReference type="GO" id="GO:1990234">
    <property type="term" value="C:transferase complex"/>
    <property type="evidence" value="ECO:0007669"/>
    <property type="project" value="UniProtKB-ARBA"/>
</dbReference>
<dbReference type="GeneID" id="38124135"/>
<sequence length="1264" mass="140971">MFSDADALEELPLVPGALFNHRDEAEDPVCHEDTRTAVLQEIYDWAERNDEKPVFWLTGWAGTGKSTIARTVARRYHQREKLGASFFFSRDKGDCGSTTKFASSIAYQLATRSPSLKESIYNTLRRNKGILDGCLSDQWEQLVLSPISALDDPGYAKRYLLVIDALDECEAKCETLVRLLFETQLTKIRLFVTSRPDLPVPPERLKSQYRSLILHKVSPESVDEDIFKFLHGSLARDRDDWLETALLRRLVEKAGGLFIWAATASRFLTDSPEVADSRLCELLSDEELNREPGMDLSDNESNAGPGKSLKPDQSLDLIYLAVLRAAVSPKLSHKEKGICLNLMRRYLGSIVILSSQLSPHALYTLVEMDTKKYKGIHAHEILRKLRAILDIPKNKDEECAVIRPHHPSLCDFLLNATRCNDEQFYVCRKQAHQIVFDGCLQLLSQSLRQDICDLEASDASVEVVPKSRIEQALPPAVQYACLYWVKHLRASECVNRDLDSVHEMLNNHVLHWLEALSWMRKYHDGLDALASLNTFLLVCLLHESTMNLTSLKHRERPQLSNLVKDIIRFTRCHGPVIEQTPLQLYLGSIVFSPQESLVRQRYGHIGRQYLEYLPRTRARWGMHLHSLEYHRESVERLAFSDERQMLASASTDGTLRLWDVTTGRCLRVIEGFKGKITAISFSPEGKWLASLSGGMIHVWDVATGLCIQGFEESQGFKAMAFAGDGKLVAVSHTQQVQYRDVASKECVRSIHGLVGHPASVIFSEDAKTIATWSFNGLVRVWNLTTDRCIIKVILDSTVGSDTVALSPDGKILAAAASTEIQAFDTETGDCLTTLQGHLLRINALAVAAGNQTLASVSNDTTVKLWSLATGQCLHTLKGHRHPILAVTLSQGRKMVASGSMDCTARLWDMSAVHDLHMTEETTDTTTVTALALDDHAMLAALGYADSSIQLYYPYNGRKFMTLSGHSDRIADLAFLADGGVLASASVDCTLRLWNTELGHCLHVLKGHTSSISRIVTTHNRLILASLSVDRNIRLWNAESEACLHTLTGHTGYVEGAAFSKDDTILATSSSDQTIRLWNVEDGICFQILKGHQDRVMGLDFSDDQKILASASFDRTVRLWDVDCGCCLQEYSHVHKVTSVAISGNKSMLASISGLGTLRVWDIRSGECVQVLNGRLFRVIHLSSSGRYLETEHGSLMLEAKTTVPEDASEQPASAIYVDRSWVIYGGQKMLCLPREYHNPKHVAVRGTTAVLAYNSGQVLILRFK</sequence>
<dbReference type="SUPFAM" id="SSF52540">
    <property type="entry name" value="P-loop containing nucleoside triphosphate hydrolases"/>
    <property type="match status" value="1"/>
</dbReference>
<evidence type="ECO:0000256" key="7">
    <source>
        <dbReference type="PROSITE-ProRule" id="PRU00221"/>
    </source>
</evidence>
<evidence type="ECO:0000256" key="3">
    <source>
        <dbReference type="ARBA" id="ARBA00022737"/>
    </source>
</evidence>
<dbReference type="SUPFAM" id="SSF50998">
    <property type="entry name" value="Quinoprotein alcohol dehydrogenase-like"/>
    <property type="match status" value="1"/>
</dbReference>
<dbReference type="Pfam" id="PF24883">
    <property type="entry name" value="NPHP3_N"/>
    <property type="match status" value="1"/>
</dbReference>
<dbReference type="Gene3D" id="2.130.10.10">
    <property type="entry name" value="YVTN repeat-like/Quinoprotein amine dehydrogenase"/>
    <property type="match status" value="5"/>
</dbReference>
<feature type="repeat" description="WD" evidence="7">
    <location>
        <begin position="1004"/>
        <end position="1045"/>
    </location>
</feature>
<dbReference type="RefSeq" id="XP_026615656.1">
    <property type="nucleotide sequence ID" value="XM_026755780.1"/>
</dbReference>
<dbReference type="InterPro" id="IPR015943">
    <property type="entry name" value="WD40/YVTN_repeat-like_dom_sf"/>
</dbReference>
<dbReference type="GO" id="GO:0005741">
    <property type="term" value="C:mitochondrial outer membrane"/>
    <property type="evidence" value="ECO:0007669"/>
    <property type="project" value="UniProtKB-SubCell"/>
</dbReference>
<evidence type="ECO:0000256" key="6">
    <source>
        <dbReference type="ARBA" id="ARBA00043913"/>
    </source>
</evidence>